<dbReference type="InterPro" id="IPR008972">
    <property type="entry name" value="Cupredoxin"/>
</dbReference>
<dbReference type="InterPro" id="IPR001117">
    <property type="entry name" value="Cu-oxidase_2nd"/>
</dbReference>
<dbReference type="Pfam" id="PF00394">
    <property type="entry name" value="Cu-oxidase"/>
    <property type="match status" value="1"/>
</dbReference>
<evidence type="ECO:0000313" key="6">
    <source>
        <dbReference type="EMBL" id="KAK6137893.1"/>
    </source>
</evidence>
<dbReference type="EMBL" id="JABTTQ020000781">
    <property type="protein sequence ID" value="KAK6137893.1"/>
    <property type="molecule type" value="Genomic_DNA"/>
</dbReference>
<evidence type="ECO:0000256" key="2">
    <source>
        <dbReference type="ARBA" id="ARBA00023180"/>
    </source>
</evidence>
<evidence type="ECO:0000256" key="1">
    <source>
        <dbReference type="ARBA" id="ARBA00010609"/>
    </source>
</evidence>
<comment type="similarity">
    <text evidence="1">Belongs to the multicopper oxidase family.</text>
</comment>
<organism evidence="6 7">
    <name type="scientific">Rehmannia glutinosa</name>
    <name type="common">Chinese foxglove</name>
    <dbReference type="NCBI Taxonomy" id="99300"/>
    <lineage>
        <taxon>Eukaryota</taxon>
        <taxon>Viridiplantae</taxon>
        <taxon>Streptophyta</taxon>
        <taxon>Embryophyta</taxon>
        <taxon>Tracheophyta</taxon>
        <taxon>Spermatophyta</taxon>
        <taxon>Magnoliopsida</taxon>
        <taxon>eudicotyledons</taxon>
        <taxon>Gunneridae</taxon>
        <taxon>Pentapetalae</taxon>
        <taxon>asterids</taxon>
        <taxon>lamiids</taxon>
        <taxon>Lamiales</taxon>
        <taxon>Orobanchaceae</taxon>
        <taxon>Rehmannieae</taxon>
        <taxon>Rehmannia</taxon>
    </lineage>
</organism>
<evidence type="ECO:0000313" key="7">
    <source>
        <dbReference type="Proteomes" id="UP001318860"/>
    </source>
</evidence>
<feature type="domain" description="Plastocyanin-like" evidence="5">
    <location>
        <begin position="341"/>
        <end position="448"/>
    </location>
</feature>
<evidence type="ECO:0000256" key="3">
    <source>
        <dbReference type="SAM" id="SignalP"/>
    </source>
</evidence>
<keyword evidence="3" id="KW-0732">Signal</keyword>
<dbReference type="Proteomes" id="UP001318860">
    <property type="component" value="Unassembled WGS sequence"/>
</dbReference>
<evidence type="ECO:0000259" key="5">
    <source>
        <dbReference type="Pfam" id="PF07731"/>
    </source>
</evidence>
<dbReference type="InterPro" id="IPR045087">
    <property type="entry name" value="Cu-oxidase_fam"/>
</dbReference>
<accession>A0ABR0VRK7</accession>
<dbReference type="Pfam" id="PF07731">
    <property type="entry name" value="Cu-oxidase_2"/>
    <property type="match status" value="1"/>
</dbReference>
<dbReference type="PANTHER" id="PTHR11709">
    <property type="entry name" value="MULTI-COPPER OXIDASE"/>
    <property type="match status" value="1"/>
</dbReference>
<dbReference type="InterPro" id="IPR011706">
    <property type="entry name" value="Cu-oxidase_C"/>
</dbReference>
<sequence>MVALSRSMWWLVCCMALCTVVVGEEILLKWHVKINNGITPVSQDQPRAGGGFGPIQINNMIAIDVPFPKPEQEFDLLIGDWYRQSFKDVRATGGVGYFPDSMLINGKGPYLDPLSKAHESFNVSKGKTYRFRISNVGNLWSINFRIQNHTMLLVETEGSYTNQVSLDSLDVHVGQSYSVLVTADQNAEDYYIVATPKWVNMTKPNAIAAVGVLHYDNSNTTASGPLPNGPDPFDIGFSSIKLDPSIVKRKVAGPSRWNLTAGASRPNPQGTFNVSNVTLSQTFVLHGSFALINGSPRYTVNNVTYTTPSTPLKLADQFLNGSGVYELDAFPVHSSLPDPVKGTFVVSGIHKGWLEIVFRNDLDRVDSWHLDGFGFFVVGFGLGEWTPEARSTAYNFYDPIVRSTVQVYPGGWSAVYVYLDNPGMWNLRSQNLQHWYLGQELYIRVNDPDPNPAKEHPPQITSCFAVVYCNWMHSCDPVKWRYHSGFNRIFLNVNKIGVSISRK</sequence>
<gene>
    <name evidence="6" type="ORF">DH2020_028351</name>
</gene>
<dbReference type="SUPFAM" id="SSF49503">
    <property type="entry name" value="Cupredoxins"/>
    <property type="match status" value="2"/>
</dbReference>
<reference evidence="6 7" key="1">
    <citation type="journal article" date="2021" name="Comput. Struct. Biotechnol. J.">
        <title>De novo genome assembly of the potent medicinal plant Rehmannia glutinosa using nanopore technology.</title>
        <authorList>
            <person name="Ma L."/>
            <person name="Dong C."/>
            <person name="Song C."/>
            <person name="Wang X."/>
            <person name="Zheng X."/>
            <person name="Niu Y."/>
            <person name="Chen S."/>
            <person name="Feng W."/>
        </authorList>
    </citation>
    <scope>NUCLEOTIDE SEQUENCE [LARGE SCALE GENOMIC DNA]</scope>
    <source>
        <strain evidence="6">DH-2019</strain>
    </source>
</reference>
<feature type="domain" description="Plastocyanin-like" evidence="4">
    <location>
        <begin position="76"/>
        <end position="218"/>
    </location>
</feature>
<comment type="caution">
    <text evidence="6">The sequence shown here is derived from an EMBL/GenBank/DDBJ whole genome shotgun (WGS) entry which is preliminary data.</text>
</comment>
<feature type="signal peptide" evidence="3">
    <location>
        <begin position="1"/>
        <end position="23"/>
    </location>
</feature>
<protein>
    <submittedName>
        <fullName evidence="6">Uncharacterized protein</fullName>
    </submittedName>
</protein>
<dbReference type="Gene3D" id="2.60.40.420">
    <property type="entry name" value="Cupredoxins - blue copper proteins"/>
    <property type="match status" value="2"/>
</dbReference>
<feature type="chain" id="PRO_5047010418" evidence="3">
    <location>
        <begin position="24"/>
        <end position="503"/>
    </location>
</feature>
<keyword evidence="2" id="KW-0325">Glycoprotein</keyword>
<name>A0ABR0VRK7_REHGL</name>
<evidence type="ECO:0000259" key="4">
    <source>
        <dbReference type="Pfam" id="PF00394"/>
    </source>
</evidence>
<proteinExistence type="inferred from homology"/>
<keyword evidence="7" id="KW-1185">Reference proteome</keyword>
<dbReference type="PANTHER" id="PTHR11709:SF311">
    <property type="entry name" value="MONOCOPPER OXIDASE-LIKE PROTEIN SKU5"/>
    <property type="match status" value="1"/>
</dbReference>